<dbReference type="Proteomes" id="UP000256970">
    <property type="component" value="Unassembled WGS sequence"/>
</dbReference>
<gene>
    <name evidence="3" type="ORF">BQ4739_LOCUS856</name>
</gene>
<keyword evidence="2" id="KW-0812">Transmembrane</keyword>
<feature type="transmembrane region" description="Helical" evidence="2">
    <location>
        <begin position="582"/>
        <end position="604"/>
    </location>
</feature>
<feature type="transmembrane region" description="Helical" evidence="2">
    <location>
        <begin position="374"/>
        <end position="397"/>
    </location>
</feature>
<evidence type="ECO:0000313" key="4">
    <source>
        <dbReference type="Proteomes" id="UP000256970"/>
    </source>
</evidence>
<name>A0A383V3X2_TETOB</name>
<feature type="transmembrane region" description="Helical" evidence="2">
    <location>
        <begin position="611"/>
        <end position="630"/>
    </location>
</feature>
<feature type="transmembrane region" description="Helical" evidence="2">
    <location>
        <begin position="302"/>
        <end position="320"/>
    </location>
</feature>
<feature type="compositionally biased region" description="Low complexity" evidence="1">
    <location>
        <begin position="107"/>
        <end position="142"/>
    </location>
</feature>
<evidence type="ECO:0000256" key="2">
    <source>
        <dbReference type="SAM" id="Phobius"/>
    </source>
</evidence>
<feature type="transmembrane region" description="Helical" evidence="2">
    <location>
        <begin position="514"/>
        <end position="538"/>
    </location>
</feature>
<keyword evidence="2" id="KW-0472">Membrane</keyword>
<feature type="transmembrane region" description="Helical" evidence="2">
    <location>
        <begin position="636"/>
        <end position="658"/>
    </location>
</feature>
<keyword evidence="2" id="KW-1133">Transmembrane helix</keyword>
<proteinExistence type="predicted"/>
<feature type="transmembrane region" description="Helical" evidence="2">
    <location>
        <begin position="251"/>
        <end position="271"/>
    </location>
</feature>
<evidence type="ECO:0000313" key="3">
    <source>
        <dbReference type="EMBL" id="SZX60295.1"/>
    </source>
</evidence>
<evidence type="ECO:0000256" key="1">
    <source>
        <dbReference type="SAM" id="MobiDB-lite"/>
    </source>
</evidence>
<feature type="compositionally biased region" description="Low complexity" evidence="1">
    <location>
        <begin position="61"/>
        <end position="84"/>
    </location>
</feature>
<reference evidence="3 4" key="1">
    <citation type="submission" date="2016-10" db="EMBL/GenBank/DDBJ databases">
        <authorList>
            <person name="Cai Z."/>
        </authorList>
    </citation>
    <scope>NUCLEOTIDE SEQUENCE [LARGE SCALE GENOMIC DNA]</scope>
</reference>
<protein>
    <submittedName>
        <fullName evidence="3">Uncharacterized protein</fullName>
    </submittedName>
</protein>
<dbReference type="EMBL" id="FNXT01000054">
    <property type="protein sequence ID" value="SZX60295.1"/>
    <property type="molecule type" value="Genomic_DNA"/>
</dbReference>
<accession>A0A383V3X2</accession>
<dbReference type="AlphaFoldDB" id="A0A383V3X2"/>
<sequence length="710" mass="75452">MQHRRSLEATPYETAAGADVDAGVGRGMSGSEVRCSPAVAMPTYSEMRENAWRFEPGAPAAAATHPTAARAGGGDAAAQQDGLAVSADARTSRVMQDLTHAIPQEHGSSSSNSSSINRRISLESRSSSPASSGADSRSSSRSMLRADSANYSMKRVCLADTLCSTGSSSGRIPAGYCSSCSCSCAEQRAGCYAGFGSSSRRSSSGALGGNSMLDPLLMVDSLAMPGGQTDVYAYLIYSTFRASTPWQLAQAVLGMIVTFIMQLGIVVLLWFGVISSMHRTPITYPHTAHDGSWRTVVSSVEMPLAVVNMLVIFALAVYALEEIRKAVNLSITAAACIQILPRFYLGESFSTCSAAGKGLQAVCYGRWSRILTPVLRMLVLAAPLCQHLIGLLVLLSGIDLTFLRTNTDIVQIILDAAALIFLLELDSRVGTVLFEQHLRSVPSMKSRALSRFASSNSSGSSFSSLPRTAADVVGSGGGGGRGGFGSFSKMVSMGQGKLSCRGLSAVVRMRLGHVYIALVGLLVLLQPLFLSSISMLGIHTSFMVSNLLEWKANRGPLTLWTLYGAQGLCITNSPSSLDYSVLLLPVVYPILVAAMVLLLCGNMLPSMSHYWSLTMLTAQVTIGLAPHVLACGPRSALLLLPVVVVVAWVVLFVAWPVWWDRQDAKQQEGKLQQQQEQQQQQQHAVVDVPSLEESKVAGGPSCAEVNAHIA</sequence>
<feature type="region of interest" description="Disordered" evidence="1">
    <location>
        <begin position="100"/>
        <end position="142"/>
    </location>
</feature>
<organism evidence="3 4">
    <name type="scientific">Tetradesmus obliquus</name>
    <name type="common">Green alga</name>
    <name type="synonym">Acutodesmus obliquus</name>
    <dbReference type="NCBI Taxonomy" id="3088"/>
    <lineage>
        <taxon>Eukaryota</taxon>
        <taxon>Viridiplantae</taxon>
        <taxon>Chlorophyta</taxon>
        <taxon>core chlorophytes</taxon>
        <taxon>Chlorophyceae</taxon>
        <taxon>CS clade</taxon>
        <taxon>Sphaeropleales</taxon>
        <taxon>Scenedesmaceae</taxon>
        <taxon>Tetradesmus</taxon>
    </lineage>
</organism>
<keyword evidence="4" id="KW-1185">Reference proteome</keyword>
<feature type="region of interest" description="Disordered" evidence="1">
    <location>
        <begin position="61"/>
        <end position="87"/>
    </location>
</feature>